<dbReference type="EMBL" id="VHQI01000001">
    <property type="protein sequence ID" value="TPW44155.1"/>
    <property type="molecule type" value="Genomic_DNA"/>
</dbReference>
<keyword evidence="2" id="KW-0732">Signal</keyword>
<protein>
    <submittedName>
        <fullName evidence="3">Tripartite tricarboxylate transporter substrate binding protein</fullName>
    </submittedName>
</protein>
<dbReference type="PIRSF" id="PIRSF017082">
    <property type="entry name" value="YflP"/>
    <property type="match status" value="1"/>
</dbReference>
<dbReference type="Pfam" id="PF03401">
    <property type="entry name" value="TctC"/>
    <property type="match status" value="1"/>
</dbReference>
<proteinExistence type="inferred from homology"/>
<dbReference type="Gene3D" id="3.40.190.150">
    <property type="entry name" value="Bordetella uptake gene, domain 1"/>
    <property type="match status" value="1"/>
</dbReference>
<dbReference type="AlphaFoldDB" id="A0A506VET4"/>
<comment type="caution">
    <text evidence="3">The sequence shown here is derived from an EMBL/GenBank/DDBJ whole genome shotgun (WGS) entry which is preliminary data.</text>
</comment>
<sequence>MKKWLWLAILLLLTTASPLVGAAFPGAPVKIEVGAAAGGGMDIVARALAERLAPRLGQPVLVSNRPGGGGLMAMMALKNAAPDGYTLALVPSWTLSYQPLVTQHYQKSDFTLLATLYRAPDALIARGDAPWNSVAEMLAVARASRQKLLFASQGPVDRLIVNWLARQTDSKIAVMPTKGGGEMIPRLLGGHVDFAYSATMHTQYVSAGKIKVLASLADRRQSVAPEVPTLQEQGWNIALNTFFITLLPRNTPSPIAERLAGALQETMADEFIRALIEDKLMMNIDFRLLAAADALIEQQRAEMRIMLDALQ</sequence>
<evidence type="ECO:0000256" key="1">
    <source>
        <dbReference type="ARBA" id="ARBA00006987"/>
    </source>
</evidence>
<dbReference type="InterPro" id="IPR005064">
    <property type="entry name" value="BUG"/>
</dbReference>
<dbReference type="CDD" id="cd07012">
    <property type="entry name" value="PBP2_Bug_TTT"/>
    <property type="match status" value="1"/>
</dbReference>
<gene>
    <name evidence="3" type="ORF">FKM52_00110</name>
</gene>
<name>A0A506VET4_9GAMM</name>
<accession>A0A506VET4</accession>
<evidence type="ECO:0000313" key="4">
    <source>
        <dbReference type="Proteomes" id="UP000319523"/>
    </source>
</evidence>
<evidence type="ECO:0000256" key="2">
    <source>
        <dbReference type="SAM" id="SignalP"/>
    </source>
</evidence>
<keyword evidence="4" id="KW-1185">Reference proteome</keyword>
<dbReference type="RefSeq" id="WP_141174177.1">
    <property type="nucleotide sequence ID" value="NZ_JBHUFX010000004.1"/>
</dbReference>
<dbReference type="PANTHER" id="PTHR42928:SF5">
    <property type="entry name" value="BLR1237 PROTEIN"/>
    <property type="match status" value="1"/>
</dbReference>
<dbReference type="PANTHER" id="PTHR42928">
    <property type="entry name" value="TRICARBOXYLATE-BINDING PROTEIN"/>
    <property type="match status" value="1"/>
</dbReference>
<dbReference type="OrthoDB" id="9780943at2"/>
<evidence type="ECO:0000313" key="3">
    <source>
        <dbReference type="EMBL" id="TPW44155.1"/>
    </source>
</evidence>
<feature type="chain" id="PRO_5021215254" evidence="2">
    <location>
        <begin position="23"/>
        <end position="311"/>
    </location>
</feature>
<dbReference type="InterPro" id="IPR042100">
    <property type="entry name" value="Bug_dom1"/>
</dbReference>
<comment type="similarity">
    <text evidence="1">Belongs to the UPF0065 (bug) family.</text>
</comment>
<organism evidence="3 4">
    <name type="scientific">Mixta tenebrionis</name>
    <dbReference type="NCBI Taxonomy" id="2562439"/>
    <lineage>
        <taxon>Bacteria</taxon>
        <taxon>Pseudomonadati</taxon>
        <taxon>Pseudomonadota</taxon>
        <taxon>Gammaproteobacteria</taxon>
        <taxon>Enterobacterales</taxon>
        <taxon>Erwiniaceae</taxon>
        <taxon>Mixta</taxon>
    </lineage>
</organism>
<reference evidence="3 4" key="1">
    <citation type="submission" date="2019-06" db="EMBL/GenBank/DDBJ databases">
        <authorList>
            <person name="Yang Y."/>
        </authorList>
    </citation>
    <scope>NUCLEOTIDE SEQUENCE [LARGE SCALE GENOMIC DNA]</scope>
    <source>
        <strain evidence="3 4">BIT-26</strain>
    </source>
</reference>
<dbReference type="Gene3D" id="3.40.190.10">
    <property type="entry name" value="Periplasmic binding protein-like II"/>
    <property type="match status" value="1"/>
</dbReference>
<feature type="signal peptide" evidence="2">
    <location>
        <begin position="1"/>
        <end position="22"/>
    </location>
</feature>
<dbReference type="Proteomes" id="UP000319523">
    <property type="component" value="Unassembled WGS sequence"/>
</dbReference>